<feature type="domain" description="VOC" evidence="1">
    <location>
        <begin position="21"/>
        <end position="139"/>
    </location>
</feature>
<protein>
    <recommendedName>
        <fullName evidence="1">VOC domain-containing protein</fullName>
    </recommendedName>
</protein>
<evidence type="ECO:0000313" key="3">
    <source>
        <dbReference type="Proteomes" id="UP000095329"/>
    </source>
</evidence>
<dbReference type="SUPFAM" id="SSF54593">
    <property type="entry name" value="Glyoxalase/Bleomycin resistance protein/Dihydroxybiphenyl dioxygenase"/>
    <property type="match status" value="1"/>
</dbReference>
<dbReference type="InterPro" id="IPR041581">
    <property type="entry name" value="Glyoxalase_6"/>
</dbReference>
<keyword evidence="3" id="KW-1185">Reference proteome</keyword>
<sequence>MCAARFGRFVIRRYVVGLLGRIGGPAIWAPDAKELAAFYAAALGCEVGEGYADESGEPVAVPVRAGAMTCFFVTARSFRRPDWPREELPFHLDLVFDDIPATVERLLGLGATKPDFQPGGDRWTVLLDPSGQPFCISRPH</sequence>
<dbReference type="eggNOG" id="COG0346">
    <property type="taxonomic scope" value="Bacteria"/>
</dbReference>
<accession>A0A1D3DZ61</accession>
<dbReference type="CDD" id="cd06587">
    <property type="entry name" value="VOC"/>
    <property type="match status" value="1"/>
</dbReference>
<dbReference type="PANTHER" id="PTHR35908:SF1">
    <property type="entry name" value="CONSERVED PROTEIN"/>
    <property type="match status" value="1"/>
</dbReference>
<gene>
    <name evidence="2" type="ORF">J116_027355</name>
</gene>
<evidence type="ECO:0000259" key="1">
    <source>
        <dbReference type="PROSITE" id="PS51819"/>
    </source>
</evidence>
<dbReference type="STRING" id="1306406.J116_027355"/>
<reference evidence="2 3" key="1">
    <citation type="journal article" date="2013" name="Genome Announc.">
        <title>Genome Sequence of Streptomyces violaceusniger Strain SPC6, a Halotolerant Streptomycete That Exhibits Rapid Growth and Development.</title>
        <authorList>
            <person name="Chen X."/>
            <person name="Zhang B."/>
            <person name="Zhang W."/>
            <person name="Wu X."/>
            <person name="Zhang M."/>
            <person name="Chen T."/>
            <person name="Liu G."/>
            <person name="Dyson P."/>
        </authorList>
    </citation>
    <scope>NUCLEOTIDE SEQUENCE [LARGE SCALE GENOMIC DNA]</scope>
    <source>
        <strain evidence="2 3">SPC6</strain>
    </source>
</reference>
<dbReference type="Proteomes" id="UP000095329">
    <property type="component" value="Unassembled WGS sequence"/>
</dbReference>
<comment type="caution">
    <text evidence="2">The sequence shown here is derived from an EMBL/GenBank/DDBJ whole genome shotgun (WGS) entry which is preliminary data.</text>
</comment>
<dbReference type="InterPro" id="IPR029068">
    <property type="entry name" value="Glyas_Bleomycin-R_OHBP_Dase"/>
</dbReference>
<dbReference type="OrthoDB" id="1645442at2"/>
<organism evidence="2 3">
    <name type="scientific">Streptomyces thermolilacinus SPC6</name>
    <dbReference type="NCBI Taxonomy" id="1306406"/>
    <lineage>
        <taxon>Bacteria</taxon>
        <taxon>Bacillati</taxon>
        <taxon>Actinomycetota</taxon>
        <taxon>Actinomycetes</taxon>
        <taxon>Kitasatosporales</taxon>
        <taxon>Streptomycetaceae</taxon>
        <taxon>Streptomyces</taxon>
    </lineage>
</organism>
<name>A0A1D3DZ61_9ACTN</name>
<dbReference type="Gene3D" id="3.10.180.10">
    <property type="entry name" value="2,3-Dihydroxybiphenyl 1,2-Dioxygenase, domain 1"/>
    <property type="match status" value="1"/>
</dbReference>
<dbReference type="PROSITE" id="PS51819">
    <property type="entry name" value="VOC"/>
    <property type="match status" value="1"/>
</dbReference>
<proteinExistence type="predicted"/>
<dbReference type="Pfam" id="PF18029">
    <property type="entry name" value="Glyoxalase_6"/>
    <property type="match status" value="1"/>
</dbReference>
<dbReference type="EMBL" id="ASHX02000001">
    <property type="protein sequence ID" value="OEJ97619.1"/>
    <property type="molecule type" value="Genomic_DNA"/>
</dbReference>
<evidence type="ECO:0000313" key="2">
    <source>
        <dbReference type="EMBL" id="OEJ97619.1"/>
    </source>
</evidence>
<dbReference type="PANTHER" id="PTHR35908">
    <property type="entry name" value="HYPOTHETICAL FUSION PROTEIN"/>
    <property type="match status" value="1"/>
</dbReference>
<dbReference type="AlphaFoldDB" id="A0A1D3DZ61"/>
<dbReference type="InterPro" id="IPR037523">
    <property type="entry name" value="VOC_core"/>
</dbReference>